<dbReference type="PANTHER" id="PTHR39441">
    <property type="entry name" value="DUF2252 DOMAIN-CONTAINING PROTEIN"/>
    <property type="match status" value="1"/>
</dbReference>
<name>A0A6J5ZMK0_9ZZZZ</name>
<dbReference type="EMBL" id="CAESAN010000062">
    <property type="protein sequence ID" value="CAB4343884.1"/>
    <property type="molecule type" value="Genomic_DNA"/>
</dbReference>
<dbReference type="Pfam" id="PF10009">
    <property type="entry name" value="DUF2252"/>
    <property type="match status" value="1"/>
</dbReference>
<dbReference type="PANTHER" id="PTHR39441:SF1">
    <property type="entry name" value="DUF2252 DOMAIN-CONTAINING PROTEIN"/>
    <property type="match status" value="1"/>
</dbReference>
<dbReference type="AlphaFoldDB" id="A0A6J5ZMK0"/>
<evidence type="ECO:0000313" key="1">
    <source>
        <dbReference type="EMBL" id="CAB4343884.1"/>
    </source>
</evidence>
<protein>
    <submittedName>
        <fullName evidence="1">Unannotated protein</fullName>
    </submittedName>
</protein>
<proteinExistence type="predicted"/>
<accession>A0A6J5ZMK0</accession>
<sequence length="287" mass="31797">MPFLEAWYDRLDVSTLLDNINQAHGAKQFKRAEKTMNKAEGKTNLGALHRYAEKTDDGFQIMNDPPVIVRMPFDQMHIATALLDGAWERYLETMAPDRRVVIERYRRIDFARKVVGVGSVGTQAFMMLLMGDRDDDPLFLQFKEAQQSVLAPYAGPSIYKQEGERVVQGQRIMQAASDPFLGWAVGPGKAKKHFYLRQLRDMKGSARVERMGGVQIAAYGALCGAVLARAHSRSGDAAMITGYLGTGSVFAESMATFGDTYADQNELDFEALKQAEASGRIVVESGV</sequence>
<organism evidence="1">
    <name type="scientific">freshwater metagenome</name>
    <dbReference type="NCBI Taxonomy" id="449393"/>
    <lineage>
        <taxon>unclassified sequences</taxon>
        <taxon>metagenomes</taxon>
        <taxon>ecological metagenomes</taxon>
    </lineage>
</organism>
<reference evidence="1" key="1">
    <citation type="submission" date="2020-05" db="EMBL/GenBank/DDBJ databases">
        <authorList>
            <person name="Chiriac C."/>
            <person name="Salcher M."/>
            <person name="Ghai R."/>
            <person name="Kavagutti S V."/>
        </authorList>
    </citation>
    <scope>NUCLEOTIDE SEQUENCE</scope>
</reference>
<gene>
    <name evidence="1" type="ORF">UFOPK3547_00861</name>
</gene>
<dbReference type="InterPro" id="IPR018721">
    <property type="entry name" value="DUF2252"/>
</dbReference>